<reference evidence="6" key="1">
    <citation type="submission" date="2017-09" db="EMBL/GenBank/DDBJ databases">
        <title>FDA dAtabase for Regulatory Grade micrObial Sequences (FDA-ARGOS): Supporting development and validation of Infectious Disease Dx tests.</title>
        <authorList>
            <person name="Minogue T."/>
            <person name="Wolcott M."/>
            <person name="Wasieloski L."/>
            <person name="Aguilar W."/>
            <person name="Moore D."/>
            <person name="Tallon L."/>
            <person name="Sadzewicz L."/>
            <person name="Ott S."/>
            <person name="Zhao X."/>
            <person name="Nagaraj S."/>
            <person name="Vavikolanu K."/>
            <person name="Aluvathingal J."/>
            <person name="Nadendla S."/>
            <person name="Sichtig H."/>
        </authorList>
    </citation>
    <scope>NUCLEOTIDE SEQUENCE [LARGE SCALE GENOMIC DNA]</scope>
    <source>
        <strain evidence="6">FDAARGOS_390</strain>
    </source>
</reference>
<dbReference type="InterPro" id="IPR000847">
    <property type="entry name" value="LysR_HTH_N"/>
</dbReference>
<evidence type="ECO:0000256" key="2">
    <source>
        <dbReference type="ARBA" id="ARBA00023015"/>
    </source>
</evidence>
<dbReference type="EMBL" id="PDDY01000004">
    <property type="protein sequence ID" value="PEH39884.1"/>
    <property type="molecule type" value="Genomic_DNA"/>
</dbReference>
<dbReference type="GO" id="GO:0000976">
    <property type="term" value="F:transcription cis-regulatory region binding"/>
    <property type="evidence" value="ECO:0007669"/>
    <property type="project" value="TreeGrafter"/>
</dbReference>
<dbReference type="PANTHER" id="PTHR30126:SF40">
    <property type="entry name" value="HTH-TYPE TRANSCRIPTIONAL REGULATOR GLTR"/>
    <property type="match status" value="1"/>
</dbReference>
<dbReference type="InterPro" id="IPR005119">
    <property type="entry name" value="LysR_subst-bd"/>
</dbReference>
<dbReference type="FunFam" id="1.10.10.10:FF:000001">
    <property type="entry name" value="LysR family transcriptional regulator"/>
    <property type="match status" value="1"/>
</dbReference>
<dbReference type="PROSITE" id="PS50931">
    <property type="entry name" value="HTH_LYSR"/>
    <property type="match status" value="1"/>
</dbReference>
<dbReference type="SUPFAM" id="SSF46785">
    <property type="entry name" value="Winged helix' DNA-binding domain"/>
    <property type="match status" value="1"/>
</dbReference>
<dbReference type="GO" id="GO:0003700">
    <property type="term" value="F:DNA-binding transcription factor activity"/>
    <property type="evidence" value="ECO:0007669"/>
    <property type="project" value="InterPro"/>
</dbReference>
<organism evidence="5 6">
    <name type="scientific">Burkholderia gladioli</name>
    <name type="common">Pseudomonas marginata</name>
    <name type="synonym">Phytomonas marginata</name>
    <dbReference type="NCBI Taxonomy" id="28095"/>
    <lineage>
        <taxon>Bacteria</taxon>
        <taxon>Pseudomonadati</taxon>
        <taxon>Pseudomonadota</taxon>
        <taxon>Betaproteobacteria</taxon>
        <taxon>Burkholderiales</taxon>
        <taxon>Burkholderiaceae</taxon>
        <taxon>Burkholderia</taxon>
    </lineage>
</organism>
<comment type="caution">
    <text evidence="5">The sequence shown here is derived from an EMBL/GenBank/DDBJ whole genome shotgun (WGS) entry which is preliminary data.</text>
</comment>
<dbReference type="SUPFAM" id="SSF53850">
    <property type="entry name" value="Periplasmic binding protein-like II"/>
    <property type="match status" value="1"/>
</dbReference>
<keyword evidence="2" id="KW-0805">Transcription regulation</keyword>
<keyword evidence="3" id="KW-0238">DNA-binding</keyword>
<accession>A0A2A7S846</accession>
<dbReference type="RefSeq" id="WP_017918874.1">
    <property type="nucleotide sequence ID" value="NZ_CADEQB010000035.1"/>
</dbReference>
<evidence type="ECO:0000313" key="5">
    <source>
        <dbReference type="EMBL" id="PEH39884.1"/>
    </source>
</evidence>
<dbReference type="CDD" id="cd05466">
    <property type="entry name" value="PBP2_LTTR_substrate"/>
    <property type="match status" value="1"/>
</dbReference>
<protein>
    <submittedName>
        <fullName evidence="5">LysR family transcriptional regulator</fullName>
    </submittedName>
</protein>
<sequence length="327" mass="35590">MTRSVRAALINDRLDWNLLRTFLVIAREQSVSRAAAHLHITQPAVSHALRRLEEQLGRKLVQRSGPRIDITRAGNEVREIAEEIYGSISRLASDEGEGSHYVSGQVRLITVSGVQSEAYDDFLADFHADYPDIDFEVQVMRSADVPSALLQHTATAALSLNRHVGGKIAQQLFMPQRYALFCGRRHPLFGREGLSVEDLREENFVSFAGDQLGASLSVLGVFRDQHGLAGRVVATSASMAEVMRLIVAGFGIGSLPEHVGQAQVAAGRMMRLPPAEGIADLDVVLLWAAERKPRAAEAVFLERLRAFAAGQVRAHGGESLDTPAKGG</sequence>
<gene>
    <name evidence="5" type="ORF">CRM94_37250</name>
</gene>
<evidence type="ECO:0000313" key="6">
    <source>
        <dbReference type="Proteomes" id="UP000220629"/>
    </source>
</evidence>
<evidence type="ECO:0000256" key="3">
    <source>
        <dbReference type="ARBA" id="ARBA00023125"/>
    </source>
</evidence>
<keyword evidence="4" id="KW-0804">Transcription</keyword>
<proteinExistence type="inferred from homology"/>
<dbReference type="AlphaFoldDB" id="A0A2A7S846"/>
<dbReference type="Pfam" id="PF00126">
    <property type="entry name" value="HTH_1"/>
    <property type="match status" value="1"/>
</dbReference>
<dbReference type="InterPro" id="IPR036388">
    <property type="entry name" value="WH-like_DNA-bd_sf"/>
</dbReference>
<dbReference type="Gene3D" id="1.10.10.10">
    <property type="entry name" value="Winged helix-like DNA-binding domain superfamily/Winged helix DNA-binding domain"/>
    <property type="match status" value="1"/>
</dbReference>
<dbReference type="PANTHER" id="PTHR30126">
    <property type="entry name" value="HTH-TYPE TRANSCRIPTIONAL REGULATOR"/>
    <property type="match status" value="1"/>
</dbReference>
<name>A0A2A7S846_BURGA</name>
<comment type="similarity">
    <text evidence="1">Belongs to the LysR transcriptional regulatory family.</text>
</comment>
<evidence type="ECO:0000256" key="4">
    <source>
        <dbReference type="ARBA" id="ARBA00023163"/>
    </source>
</evidence>
<dbReference type="Proteomes" id="UP000220629">
    <property type="component" value="Unassembled WGS sequence"/>
</dbReference>
<dbReference type="PRINTS" id="PR00039">
    <property type="entry name" value="HTHLYSR"/>
</dbReference>
<dbReference type="InterPro" id="IPR036390">
    <property type="entry name" value="WH_DNA-bd_sf"/>
</dbReference>
<evidence type="ECO:0000256" key="1">
    <source>
        <dbReference type="ARBA" id="ARBA00009437"/>
    </source>
</evidence>
<dbReference type="Gene3D" id="3.40.190.290">
    <property type="match status" value="1"/>
</dbReference>
<dbReference type="Pfam" id="PF03466">
    <property type="entry name" value="LysR_substrate"/>
    <property type="match status" value="1"/>
</dbReference>